<evidence type="ECO:0000313" key="2">
    <source>
        <dbReference type="Proteomes" id="UP000295210"/>
    </source>
</evidence>
<organism evidence="1 2">
    <name type="scientific">Acidipila rosea</name>
    <dbReference type="NCBI Taxonomy" id="768535"/>
    <lineage>
        <taxon>Bacteria</taxon>
        <taxon>Pseudomonadati</taxon>
        <taxon>Acidobacteriota</taxon>
        <taxon>Terriglobia</taxon>
        <taxon>Terriglobales</taxon>
        <taxon>Acidobacteriaceae</taxon>
        <taxon>Acidipila</taxon>
    </lineage>
</organism>
<accession>A0A4V2PVH7</accession>
<proteinExistence type="predicted"/>
<keyword evidence="2" id="KW-1185">Reference proteome</keyword>
<name>A0A4V2PVH7_9BACT</name>
<dbReference type="EMBL" id="SMGK01000002">
    <property type="protein sequence ID" value="TCK73761.1"/>
    <property type="molecule type" value="Genomic_DNA"/>
</dbReference>
<gene>
    <name evidence="1" type="ORF">C7378_1375</name>
</gene>
<dbReference type="Proteomes" id="UP000295210">
    <property type="component" value="Unassembled WGS sequence"/>
</dbReference>
<dbReference type="OrthoDB" id="9930141at2"/>
<evidence type="ECO:0000313" key="1">
    <source>
        <dbReference type="EMBL" id="TCK73761.1"/>
    </source>
</evidence>
<reference evidence="1 2" key="1">
    <citation type="submission" date="2019-03" db="EMBL/GenBank/DDBJ databases">
        <title>Genomic Encyclopedia of Type Strains, Phase IV (KMG-IV): sequencing the most valuable type-strain genomes for metagenomic binning, comparative biology and taxonomic classification.</title>
        <authorList>
            <person name="Goeker M."/>
        </authorList>
    </citation>
    <scope>NUCLEOTIDE SEQUENCE [LARGE SCALE GENOMIC DNA]</scope>
    <source>
        <strain evidence="1 2">DSM 103428</strain>
    </source>
</reference>
<dbReference type="AlphaFoldDB" id="A0A4V2PVH7"/>
<protein>
    <submittedName>
        <fullName evidence="1">Uncharacterized protein</fullName>
    </submittedName>
</protein>
<dbReference type="RefSeq" id="WP_131993786.1">
    <property type="nucleotide sequence ID" value="NZ_SMGK01000002.1"/>
</dbReference>
<sequence length="69" mass="7466">MIPTITTTHAIPQSLPPAGLKAKPIKSCSYCFEPLGLASSLRERASLELKHICKEKLQAHQPAVGVPFN</sequence>
<comment type="caution">
    <text evidence="1">The sequence shown here is derived from an EMBL/GenBank/DDBJ whole genome shotgun (WGS) entry which is preliminary data.</text>
</comment>